<sequence length="560" mass="62577">MRLKQQMIWTVHLAIVFATSLVATAAERRSNPFVSHMFTADPSAHVWEDGRLYVYPSSDTSPPTSYSSMDGYHVFSTDDLISWVDHGEILHSRDVEWGTPQGGNMWAPDCAYKNGRYYFYFPHRNKAMEWEIGVATSEQPASGFEVQGRVRGGSGFCDPCVFIDDDGQAYLYAVIDAKCYAAKLKDNMMELDGEMVHQVGVDEHREGPFVFKRDGIYYMIYPDHHPKFNRMQYSMSDSPLGPWEPKGVFVDHTDVITMHGSVVEYQGQWYLFYHNGALSGGLAHNRSICFDPVRFNEDGSLQRVRQSIGVALPTFHADINFNRMLGALDVGAYTSADLEQHGIRENAIASLELAPGYVVEAFEADHFQGQSWRFEHSVIDLGTLAGDKRFSSIKVSRTTDDNLVKNGSFEEGVEASIRYWAAVKRRTPTHGLHRILEDPADQYYALGYEGEQAAMAIQQTVAVKPQQSYTFSAKLKIDPGATGQVFVSAGEKTFTLDAGTQAGEWVSFTDSLSAGKKKSLSIRCGTSAKFKGRCYWDGIELSEYEPHPESTDAAQTITSL</sequence>
<feature type="signal peptide" evidence="7">
    <location>
        <begin position="1"/>
        <end position="25"/>
    </location>
</feature>
<evidence type="ECO:0000313" key="8">
    <source>
        <dbReference type="EMBL" id="MDQ8208267.1"/>
    </source>
</evidence>
<evidence type="ECO:0000256" key="5">
    <source>
        <dbReference type="ARBA" id="ARBA00023295"/>
    </source>
</evidence>
<dbReference type="Gene3D" id="2.60.20.10">
    <property type="entry name" value="Crystallins"/>
    <property type="match status" value="1"/>
</dbReference>
<evidence type="ECO:0000256" key="6">
    <source>
        <dbReference type="RuleBase" id="RU361187"/>
    </source>
</evidence>
<dbReference type="Gene3D" id="2.115.10.20">
    <property type="entry name" value="Glycosyl hydrolase domain, family 43"/>
    <property type="match status" value="1"/>
</dbReference>
<organism evidence="8 9">
    <name type="scientific">Thalassobacterium maritimum</name>
    <dbReference type="NCBI Taxonomy" id="3041265"/>
    <lineage>
        <taxon>Bacteria</taxon>
        <taxon>Pseudomonadati</taxon>
        <taxon>Verrucomicrobiota</taxon>
        <taxon>Opitutia</taxon>
        <taxon>Puniceicoccales</taxon>
        <taxon>Coraliomargaritaceae</taxon>
        <taxon>Thalassobacterium</taxon>
    </lineage>
</organism>
<keyword evidence="3 6" id="KW-0378">Hydrolase</keyword>
<dbReference type="InterPro" id="IPR023296">
    <property type="entry name" value="Glyco_hydro_beta-prop_sf"/>
</dbReference>
<keyword evidence="7" id="KW-0732">Signal</keyword>
<dbReference type="CDD" id="cd08990">
    <property type="entry name" value="GH43_AXH_like"/>
    <property type="match status" value="1"/>
</dbReference>
<evidence type="ECO:0000256" key="7">
    <source>
        <dbReference type="SAM" id="SignalP"/>
    </source>
</evidence>
<dbReference type="InterPro" id="IPR011024">
    <property type="entry name" value="G_crystallin-like"/>
</dbReference>
<evidence type="ECO:0000256" key="1">
    <source>
        <dbReference type="ARBA" id="ARBA00009865"/>
    </source>
</evidence>
<dbReference type="Pfam" id="PF04616">
    <property type="entry name" value="Glyco_hydro_43"/>
    <property type="match status" value="1"/>
</dbReference>
<keyword evidence="9" id="KW-1185">Reference proteome</keyword>
<feature type="chain" id="PRO_5046943147" evidence="7">
    <location>
        <begin position="26"/>
        <end position="560"/>
    </location>
</feature>
<keyword evidence="2" id="KW-0858">Xylan degradation</keyword>
<protein>
    <submittedName>
        <fullName evidence="8">Family 43 glycosylhydrolase</fullName>
    </submittedName>
</protein>
<accession>A0ABU1AZ73</accession>
<dbReference type="RefSeq" id="WP_308950775.1">
    <property type="nucleotide sequence ID" value="NZ_JARXHW010000027.1"/>
</dbReference>
<dbReference type="SUPFAM" id="SSF49695">
    <property type="entry name" value="gamma-Crystallin-like"/>
    <property type="match status" value="1"/>
</dbReference>
<evidence type="ECO:0000256" key="3">
    <source>
        <dbReference type="ARBA" id="ARBA00022801"/>
    </source>
</evidence>
<dbReference type="PANTHER" id="PTHR43772">
    <property type="entry name" value="ENDO-1,4-BETA-XYLANASE"/>
    <property type="match status" value="1"/>
</dbReference>
<comment type="caution">
    <text evidence="8">The sequence shown here is derived from an EMBL/GenBank/DDBJ whole genome shotgun (WGS) entry which is preliminary data.</text>
</comment>
<dbReference type="SUPFAM" id="SSF75005">
    <property type="entry name" value="Arabinanase/levansucrase/invertase"/>
    <property type="match status" value="1"/>
</dbReference>
<reference evidence="8 9" key="1">
    <citation type="submission" date="2023-04" db="EMBL/GenBank/DDBJ databases">
        <title>A novel bacteria isolated from coastal sediment.</title>
        <authorList>
            <person name="Liu X.-J."/>
            <person name="Du Z.-J."/>
        </authorList>
    </citation>
    <scope>NUCLEOTIDE SEQUENCE [LARGE SCALE GENOMIC DNA]</scope>
    <source>
        <strain evidence="8 9">SDUM461003</strain>
    </source>
</reference>
<evidence type="ECO:0000256" key="4">
    <source>
        <dbReference type="ARBA" id="ARBA00023277"/>
    </source>
</evidence>
<dbReference type="InterPro" id="IPR006710">
    <property type="entry name" value="Glyco_hydro_43"/>
</dbReference>
<dbReference type="InterPro" id="IPR052176">
    <property type="entry name" value="Glycosyl_Hydrlase_43_Enz"/>
</dbReference>
<comment type="similarity">
    <text evidence="1 6">Belongs to the glycosyl hydrolase 43 family.</text>
</comment>
<evidence type="ECO:0000313" key="9">
    <source>
        <dbReference type="Proteomes" id="UP001225316"/>
    </source>
</evidence>
<dbReference type="EMBL" id="JARXHW010000027">
    <property type="protein sequence ID" value="MDQ8208267.1"/>
    <property type="molecule type" value="Genomic_DNA"/>
</dbReference>
<keyword evidence="4" id="KW-0119">Carbohydrate metabolism</keyword>
<dbReference type="PANTHER" id="PTHR43772:SF2">
    <property type="entry name" value="PUTATIVE (AFU_ORTHOLOGUE AFUA_2G04480)-RELATED"/>
    <property type="match status" value="1"/>
</dbReference>
<proteinExistence type="inferred from homology"/>
<keyword evidence="2" id="KW-0624">Polysaccharide degradation</keyword>
<dbReference type="Gene3D" id="2.60.120.260">
    <property type="entry name" value="Galactose-binding domain-like"/>
    <property type="match status" value="1"/>
</dbReference>
<name>A0ABU1AZ73_9BACT</name>
<gene>
    <name evidence="8" type="ORF">QEH52_12155</name>
</gene>
<dbReference type="Proteomes" id="UP001225316">
    <property type="component" value="Unassembled WGS sequence"/>
</dbReference>
<evidence type="ECO:0000256" key="2">
    <source>
        <dbReference type="ARBA" id="ARBA00022651"/>
    </source>
</evidence>
<keyword evidence="5 6" id="KW-0326">Glycosidase</keyword>